<feature type="region of interest" description="Disordered" evidence="5">
    <location>
        <begin position="1"/>
        <end position="49"/>
    </location>
</feature>
<dbReference type="STRING" id="983967.A0A1E4SWI7"/>
<dbReference type="Pfam" id="PF16661">
    <property type="entry name" value="Lactamase_B_6"/>
    <property type="match status" value="1"/>
</dbReference>
<gene>
    <name evidence="7" type="ORF">CANARDRAFT_29578</name>
</gene>
<feature type="domain" description="Beta-Casp" evidence="6">
    <location>
        <begin position="281"/>
        <end position="405"/>
    </location>
</feature>
<dbReference type="Gene3D" id="3.60.15.10">
    <property type="entry name" value="Ribonuclease Z/Hydroxyacylglutathione hydrolase-like"/>
    <property type="match status" value="1"/>
</dbReference>
<dbReference type="InterPro" id="IPR027075">
    <property type="entry name" value="CPSF2"/>
</dbReference>
<sequence length="916" mass="102825">MFEFISLAPPVESSPPKKEEIEDDDDDAYDPFGSDNEDSLTTSDQNTNSTKTQARILSFDNNQIHILADPGWDGKADLSYLDEMIPKIDIIILSHPTTEYIGAFALLLHRYPLLRRIKTYATLPIAKLGRLATAELYRSVGLLGALENSELEVQDVENCFNSITTLNYAQSISLQGNLSGITITAYNSGHTLGGSCWLLTKEAEKIVYAPAWNHAKDSFLNAGFLSTSGNNIMRPTTLISGSDLGSGLAHKKLIEKFLNLVELTLINGTSILLPTSITGRIFELLPLLDQKIHPDIPLYVVSFTGIKSLQYSANMLEWMQPDITKKWESQSQNQNQTPFDSTRLKLITIEDLNTLEMGPKIVFVDGVDMNEGSLSRTCFMELCSKQNTALILTERPELNSTAYEILKSWETKVKEDENLQDGSLIILQKELPLTVIKEEPLRGSELNFYNRKVAERRQRQKEIELEERKNENLLDTMIGEDDDDDDDDDDDELIDGDDENDEDEDEDDAEEGNDEVDENGEKIKKKKVTTTTAAVLNQSIQNSNKGKDENATIEEILKMPMDFDVRTAKGKNRMFPFILRKVTVDDYGEVIKHDDFMREEEKFSLKKSVINPNLGEDESEYETETEDENDGNENGNKKRGANNAFGSNRRRRKRPRSEINMGESQVIKRDTLYNLDPLLDPKSRTSKIVKVGIRCGLTFIDLSGIADLRSMKITFNILKPRKVILLPNTTYGYQGDATSIIESMLLQQQNKLKHLYSQNASSSLGTDYIKCKLNEQIDLGSVITSYNLELDPELNRNLNWQSITGGQSIAYVYGEITESSSSTENSKKSYVLKAPVTSTMIPGLNSISIGDVKLTELRKKLNSLNHIAEFKGDGTLVIDDIVTVRKVGDGTLIIDGGISRLFYQVKEMIGSMLAYV</sequence>
<feature type="region of interest" description="Disordered" evidence="5">
    <location>
        <begin position="614"/>
        <end position="662"/>
    </location>
</feature>
<keyword evidence="2 4" id="KW-0507">mRNA processing</keyword>
<dbReference type="InterPro" id="IPR022712">
    <property type="entry name" value="Beta_Casp"/>
</dbReference>
<dbReference type="GO" id="GO:0005847">
    <property type="term" value="C:mRNA cleavage and polyadenylation specificity factor complex"/>
    <property type="evidence" value="ECO:0007669"/>
    <property type="project" value="InterPro"/>
</dbReference>
<dbReference type="InterPro" id="IPR036866">
    <property type="entry name" value="RibonucZ/Hydroxyglut_hydro"/>
</dbReference>
<feature type="region of interest" description="Disordered" evidence="5">
    <location>
        <begin position="467"/>
        <end position="530"/>
    </location>
</feature>
<dbReference type="PANTHER" id="PTHR45922">
    <property type="entry name" value="CLEAVAGE AND POLYADENYLATION SPECIFICITY FACTOR SUBUNIT 2"/>
    <property type="match status" value="1"/>
</dbReference>
<dbReference type="CDD" id="cd16293">
    <property type="entry name" value="CPSF2-like_MBL-fold"/>
    <property type="match status" value="1"/>
</dbReference>
<dbReference type="InterPro" id="IPR025069">
    <property type="entry name" value="Cpsf2_C"/>
</dbReference>
<dbReference type="PANTHER" id="PTHR45922:SF1">
    <property type="entry name" value="CLEAVAGE AND POLYADENYLATION SPECIFICITY FACTOR SUBUNIT 2"/>
    <property type="match status" value="1"/>
</dbReference>
<evidence type="ECO:0000256" key="1">
    <source>
        <dbReference type="ARBA" id="ARBA00004123"/>
    </source>
</evidence>
<dbReference type="EMBL" id="KV453860">
    <property type="protein sequence ID" value="ODV83844.1"/>
    <property type="molecule type" value="Genomic_DNA"/>
</dbReference>
<name>A0A1E4SWI7_9ASCO</name>
<keyword evidence="3 4" id="KW-0539">Nucleus</keyword>
<evidence type="ECO:0000256" key="5">
    <source>
        <dbReference type="SAM" id="MobiDB-lite"/>
    </source>
</evidence>
<keyword evidence="8" id="KW-1185">Reference proteome</keyword>
<dbReference type="GO" id="GO:0003723">
    <property type="term" value="F:RNA binding"/>
    <property type="evidence" value="ECO:0007669"/>
    <property type="project" value="UniProtKB-KW"/>
</dbReference>
<dbReference type="Pfam" id="PF13299">
    <property type="entry name" value="CPSF100_C"/>
    <property type="match status" value="1"/>
</dbReference>
<evidence type="ECO:0000256" key="4">
    <source>
        <dbReference type="RuleBase" id="RU365006"/>
    </source>
</evidence>
<evidence type="ECO:0000256" key="3">
    <source>
        <dbReference type="ARBA" id="ARBA00023242"/>
    </source>
</evidence>
<feature type="compositionally biased region" description="Acidic residues" evidence="5">
    <location>
        <begin position="615"/>
        <end position="631"/>
    </location>
</feature>
<comment type="subcellular location">
    <subcellularLocation>
        <location evidence="1 4">Nucleus</location>
    </subcellularLocation>
</comment>
<dbReference type="Gene3D" id="3.40.50.10890">
    <property type="match status" value="1"/>
</dbReference>
<feature type="compositionally biased region" description="Acidic residues" evidence="5">
    <location>
        <begin position="478"/>
        <end position="518"/>
    </location>
</feature>
<comment type="similarity">
    <text evidence="4">Belongs to the metallo-beta-lactamase superfamily. RNA-metabolizing metallo-beta-lactamase-like family. CPSF2/YSH1 subfamily.</text>
</comment>
<dbReference type="Proteomes" id="UP000094801">
    <property type="component" value="Unassembled WGS sequence"/>
</dbReference>
<dbReference type="SUPFAM" id="SSF56281">
    <property type="entry name" value="Metallo-hydrolase/oxidoreductase"/>
    <property type="match status" value="1"/>
</dbReference>
<dbReference type="OrthoDB" id="64353at2759"/>
<dbReference type="SMART" id="SM01027">
    <property type="entry name" value="Beta-Casp"/>
    <property type="match status" value="1"/>
</dbReference>
<dbReference type="InterPro" id="IPR035639">
    <property type="entry name" value="CPSF2_MBL"/>
</dbReference>
<evidence type="ECO:0000313" key="8">
    <source>
        <dbReference type="Proteomes" id="UP000094801"/>
    </source>
</evidence>
<protein>
    <recommendedName>
        <fullName evidence="4">Cleavage and polyadenylation specificity factor subunit 2</fullName>
    </recommendedName>
    <alternativeName>
        <fullName evidence="4">Cleavage and polyadenylation specificity factor 100 kDa subunit</fullName>
    </alternativeName>
</protein>
<dbReference type="GO" id="GO:0006397">
    <property type="term" value="P:mRNA processing"/>
    <property type="evidence" value="ECO:0007669"/>
    <property type="project" value="UniProtKB-KW"/>
</dbReference>
<dbReference type="AlphaFoldDB" id="A0A1E4SWI7"/>
<keyword evidence="4" id="KW-0694">RNA-binding</keyword>
<evidence type="ECO:0000259" key="6">
    <source>
        <dbReference type="SMART" id="SM01027"/>
    </source>
</evidence>
<evidence type="ECO:0000256" key="2">
    <source>
        <dbReference type="ARBA" id="ARBA00022664"/>
    </source>
</evidence>
<dbReference type="Pfam" id="PF10996">
    <property type="entry name" value="Beta-Casp"/>
    <property type="match status" value="1"/>
</dbReference>
<reference evidence="8" key="1">
    <citation type="submission" date="2016-04" db="EMBL/GenBank/DDBJ databases">
        <title>Comparative genomics of biotechnologically important yeasts.</title>
        <authorList>
            <consortium name="DOE Joint Genome Institute"/>
            <person name="Riley R."/>
            <person name="Haridas S."/>
            <person name="Wolfe K.H."/>
            <person name="Lopes M.R."/>
            <person name="Hittinger C.T."/>
            <person name="Goker M."/>
            <person name="Salamov A."/>
            <person name="Wisecaver J."/>
            <person name="Long T.M."/>
            <person name="Aerts A.L."/>
            <person name="Barry K."/>
            <person name="Choi C."/>
            <person name="Clum A."/>
            <person name="Coughlan A.Y."/>
            <person name="Deshpande S."/>
            <person name="Douglass A.P."/>
            <person name="Hanson S.J."/>
            <person name="Klenk H.-P."/>
            <person name="Labutti K."/>
            <person name="Lapidus A."/>
            <person name="Lindquist E."/>
            <person name="Lipzen A."/>
            <person name="Meier-Kolthoff J.P."/>
            <person name="Ohm R.A."/>
            <person name="Otillar R.P."/>
            <person name="Pangilinan J."/>
            <person name="Peng Y."/>
            <person name="Rokas A."/>
            <person name="Rosa C.A."/>
            <person name="Scheuner C."/>
            <person name="Sibirny A.A."/>
            <person name="Slot J.C."/>
            <person name="Stielow J.B."/>
            <person name="Sun H."/>
            <person name="Kurtzman C.P."/>
            <person name="Blackwell M."/>
            <person name="Grigoriev I.V."/>
            <person name="Jeffries T.W."/>
        </authorList>
    </citation>
    <scope>NUCLEOTIDE SEQUENCE [LARGE SCALE GENOMIC DNA]</scope>
    <source>
        <strain evidence="8">NRRL YB-2248</strain>
    </source>
</reference>
<accession>A0A1E4SWI7</accession>
<evidence type="ECO:0000313" key="7">
    <source>
        <dbReference type="EMBL" id="ODV83844.1"/>
    </source>
</evidence>
<feature type="compositionally biased region" description="Polar residues" evidence="5">
    <location>
        <begin position="39"/>
        <end position="49"/>
    </location>
</feature>
<proteinExistence type="inferred from homology"/>
<dbReference type="InterPro" id="IPR001279">
    <property type="entry name" value="Metallo-B-lactamas"/>
</dbReference>
<organism evidence="7 8">
    <name type="scientific">[Candida] arabinofermentans NRRL YB-2248</name>
    <dbReference type="NCBI Taxonomy" id="983967"/>
    <lineage>
        <taxon>Eukaryota</taxon>
        <taxon>Fungi</taxon>
        <taxon>Dikarya</taxon>
        <taxon>Ascomycota</taxon>
        <taxon>Saccharomycotina</taxon>
        <taxon>Pichiomycetes</taxon>
        <taxon>Pichiales</taxon>
        <taxon>Pichiaceae</taxon>
        <taxon>Ogataea</taxon>
        <taxon>Ogataea/Candida clade</taxon>
    </lineage>
</organism>